<keyword evidence="6" id="KW-0482">Metalloprotease</keyword>
<evidence type="ECO:0000259" key="7">
    <source>
        <dbReference type="Pfam" id="PF01435"/>
    </source>
</evidence>
<evidence type="ECO:0000256" key="5">
    <source>
        <dbReference type="ARBA" id="ARBA00022833"/>
    </source>
</evidence>
<evidence type="ECO:0000256" key="2">
    <source>
        <dbReference type="ARBA" id="ARBA00022670"/>
    </source>
</evidence>
<dbReference type="PANTHER" id="PTHR22726:SF24">
    <property type="entry name" value="M48 FAMILY METALLOPEPTIDASE"/>
    <property type="match status" value="1"/>
</dbReference>
<evidence type="ECO:0000313" key="8">
    <source>
        <dbReference type="EMBL" id="VAV99006.1"/>
    </source>
</evidence>
<dbReference type="GO" id="GO:0051603">
    <property type="term" value="P:proteolysis involved in protein catabolic process"/>
    <property type="evidence" value="ECO:0007669"/>
    <property type="project" value="TreeGrafter"/>
</dbReference>
<dbReference type="EMBL" id="UOEH01000264">
    <property type="protein sequence ID" value="VAV99006.1"/>
    <property type="molecule type" value="Genomic_DNA"/>
</dbReference>
<comment type="cofactor">
    <cofactor evidence="1">
        <name>Zn(2+)</name>
        <dbReference type="ChEBI" id="CHEBI:29105"/>
    </cofactor>
</comment>
<keyword evidence="3" id="KW-0479">Metal-binding</keyword>
<keyword evidence="2 8" id="KW-0645">Protease</keyword>
<dbReference type="GO" id="GO:0046872">
    <property type="term" value="F:metal ion binding"/>
    <property type="evidence" value="ECO:0007669"/>
    <property type="project" value="UniProtKB-KW"/>
</dbReference>
<sequence>MAEKYKVLDKKITLSRREFARLAAAGSIVVLAPGCETVSQQFTPTSAQMAQLAGSAWTDLKQKQPTTNNPKYTSRVNRVAPRIIRAAGGNPAEWEVVVFASDELNAFALPGGKVGFYTGILDIMENDDQIAAVMGHEAAHVFFNHSGQRYGRTRATQAGLGVAQVVLGGGGQSSQVALQALGLGAQYGVILPFSRQHELEADKYGIRYMHKAGDRPNEEVRGG</sequence>
<evidence type="ECO:0000256" key="1">
    <source>
        <dbReference type="ARBA" id="ARBA00001947"/>
    </source>
</evidence>
<proteinExistence type="predicted"/>
<evidence type="ECO:0000256" key="3">
    <source>
        <dbReference type="ARBA" id="ARBA00022723"/>
    </source>
</evidence>
<evidence type="ECO:0000256" key="4">
    <source>
        <dbReference type="ARBA" id="ARBA00022801"/>
    </source>
</evidence>
<dbReference type="Gene3D" id="3.30.2010.10">
    <property type="entry name" value="Metalloproteases ('zincins'), catalytic domain"/>
    <property type="match status" value="1"/>
</dbReference>
<keyword evidence="5" id="KW-0862">Zinc</keyword>
<accession>A0A3B0SDN9</accession>
<dbReference type="GO" id="GO:0004222">
    <property type="term" value="F:metalloendopeptidase activity"/>
    <property type="evidence" value="ECO:0007669"/>
    <property type="project" value="InterPro"/>
</dbReference>
<evidence type="ECO:0000256" key="6">
    <source>
        <dbReference type="ARBA" id="ARBA00023049"/>
    </source>
</evidence>
<dbReference type="CDD" id="cd07331">
    <property type="entry name" value="M48C_Oma1_like"/>
    <property type="match status" value="1"/>
</dbReference>
<name>A0A3B0SDN9_9ZZZZ</name>
<dbReference type="GO" id="GO:0016020">
    <property type="term" value="C:membrane"/>
    <property type="evidence" value="ECO:0007669"/>
    <property type="project" value="TreeGrafter"/>
</dbReference>
<organism evidence="8">
    <name type="scientific">hydrothermal vent metagenome</name>
    <dbReference type="NCBI Taxonomy" id="652676"/>
    <lineage>
        <taxon>unclassified sequences</taxon>
        <taxon>metagenomes</taxon>
        <taxon>ecological metagenomes</taxon>
    </lineage>
</organism>
<dbReference type="AlphaFoldDB" id="A0A3B0SDN9"/>
<dbReference type="Pfam" id="PF01435">
    <property type="entry name" value="Peptidase_M48"/>
    <property type="match status" value="1"/>
</dbReference>
<protein>
    <submittedName>
        <fullName evidence="8">Zn-dependent protease with chaperone function</fullName>
    </submittedName>
</protein>
<dbReference type="InterPro" id="IPR051156">
    <property type="entry name" value="Mito/Outer_Membr_Metalloprot"/>
</dbReference>
<dbReference type="PANTHER" id="PTHR22726">
    <property type="entry name" value="METALLOENDOPEPTIDASE OMA1"/>
    <property type="match status" value="1"/>
</dbReference>
<keyword evidence="4" id="KW-0378">Hydrolase</keyword>
<feature type="domain" description="Peptidase M48" evidence="7">
    <location>
        <begin position="72"/>
        <end position="218"/>
    </location>
</feature>
<reference evidence="8" key="1">
    <citation type="submission" date="2018-06" db="EMBL/GenBank/DDBJ databases">
        <authorList>
            <person name="Zhirakovskaya E."/>
        </authorList>
    </citation>
    <scope>NUCLEOTIDE SEQUENCE</scope>
</reference>
<gene>
    <name evidence="8" type="ORF">MNBD_ALPHA05-697</name>
</gene>
<dbReference type="InterPro" id="IPR001915">
    <property type="entry name" value="Peptidase_M48"/>
</dbReference>